<keyword evidence="8" id="KW-0966">Cell projection</keyword>
<evidence type="ECO:0000256" key="3">
    <source>
        <dbReference type="ARBA" id="ARBA00021602"/>
    </source>
</evidence>
<dbReference type="Ensembl" id="ENSSFAT00005015614.1">
    <property type="protein sequence ID" value="ENSSFAP00005014994.1"/>
    <property type="gene ID" value="ENSSFAG00005008030.1"/>
</dbReference>
<evidence type="ECO:0000256" key="2">
    <source>
        <dbReference type="ARBA" id="ARBA00010500"/>
    </source>
</evidence>
<dbReference type="PANTHER" id="PTHR21442">
    <property type="entry name" value="CILIA- AND FLAGELLA-ASSOCIATED PROTEIN 206"/>
    <property type="match status" value="1"/>
</dbReference>
<keyword evidence="11" id="KW-1185">Reference proteome</keyword>
<dbReference type="OMA" id="QLMELMC"/>
<evidence type="ECO:0000256" key="1">
    <source>
        <dbReference type="ARBA" id="ARBA00004430"/>
    </source>
</evidence>
<dbReference type="GO" id="GO:0036064">
    <property type="term" value="C:ciliary basal body"/>
    <property type="evidence" value="ECO:0007669"/>
    <property type="project" value="TreeGrafter"/>
</dbReference>
<evidence type="ECO:0000256" key="4">
    <source>
        <dbReference type="ARBA" id="ARBA00022490"/>
    </source>
</evidence>
<gene>
    <name evidence="10" type="primary">cfap206</name>
</gene>
<keyword evidence="6" id="KW-0969">Cilium</keyword>
<evidence type="ECO:0000256" key="5">
    <source>
        <dbReference type="ARBA" id="ARBA00022794"/>
    </source>
</evidence>
<protein>
    <recommendedName>
        <fullName evidence="3">Cilia- and flagella-associated protein 206</fullName>
    </recommendedName>
</protein>
<comment type="similarity">
    <text evidence="2">Belongs to the CFAP206 family.</text>
</comment>
<dbReference type="PANTHER" id="PTHR21442:SF0">
    <property type="entry name" value="CILIA- AND FLAGELLA-ASSOCIATED PROTEIN 206"/>
    <property type="match status" value="1"/>
</dbReference>
<sequence length="608" mass="67838">MSRLEGEKLIRLIIADVVRECAVRGHGVSDSLAAFMVKAVVLDPRNGFNVDRTLTKQDVQKLEELCLDKLLKKCSPSLDTIKMQVYFNMTYTSRRGFLEEAERAGRSTLSALRRGITESRVNSREQLQAAYRDMVRYTLLQSGLGSASDPRAVQEATAALQSIFPQSKLGVFMVLSRREKEQQLDELSRTVTGIRLFNQASVKGEQQLHAHQLSTQTSCAGSVRADETQRLSWRYTAALERLTGPDSGPGPCEAPLGLLKQALYNLRQHQHFLNILQADTQACVQHAAVLEAELSSLVEQLKQAVRSRTAVPTTLVSVSGFPQACRRRLCDSFLKLCLFLVPSPASFLPLSLSPVQVCSHESLVSPRVPDERVDPAEMKMRDEDEWLWPEAADFSRLPLQYSGFCGFTLVDRDGLLLPGNPNIGVLKHKEKLYVFSSKRAAVQFSSDPDAFASEVAERAKRSPELIQLLQLHQDLSAAAPPAQVRLTPPGQRFLEKSITKRDSGAQTELHPVVTNIDASYEWNEWELRRKALRLADLRTKVTHSTQTGRSHMRRENASQTWLPKDAACQTKRDGQSGVPTPQVYLAGLRGQRHGQLVKTDLTRPVSPQ</sequence>
<dbReference type="AlphaFoldDB" id="A0A672GU92"/>
<dbReference type="FunCoup" id="A0A672GU92">
    <property type="interactions" value="272"/>
</dbReference>
<keyword evidence="5" id="KW-0970">Cilium biogenesis/degradation</keyword>
<evidence type="ECO:0000256" key="6">
    <source>
        <dbReference type="ARBA" id="ARBA00023069"/>
    </source>
</evidence>
<dbReference type="GO" id="GO:1901317">
    <property type="term" value="P:regulation of flagellated sperm motility"/>
    <property type="evidence" value="ECO:0007669"/>
    <property type="project" value="TreeGrafter"/>
</dbReference>
<comment type="function">
    <text evidence="9">Essential for sperm motility and is involved in the regulation of the beating frequency of motile cilia on the epithelial cells of the respiratory tract. Required for the establishment of radial spokes in sperm flagella.</text>
</comment>
<dbReference type="Pfam" id="PF12018">
    <property type="entry name" value="FAP206"/>
    <property type="match status" value="2"/>
</dbReference>
<proteinExistence type="inferred from homology"/>
<dbReference type="InParanoid" id="A0A672GU92"/>
<dbReference type="GO" id="GO:0003356">
    <property type="term" value="P:regulation of cilium beat frequency"/>
    <property type="evidence" value="ECO:0007669"/>
    <property type="project" value="TreeGrafter"/>
</dbReference>
<comment type="subcellular location">
    <subcellularLocation>
        <location evidence="1">Cytoplasm</location>
        <location evidence="1">Cytoskeleton</location>
        <location evidence="1">Cilium axoneme</location>
    </subcellularLocation>
</comment>
<reference evidence="10" key="3">
    <citation type="submission" date="2025-09" db="UniProtKB">
        <authorList>
            <consortium name="Ensembl"/>
        </authorList>
    </citation>
    <scope>IDENTIFICATION</scope>
</reference>
<reference evidence="10" key="1">
    <citation type="submission" date="2019-06" db="EMBL/GenBank/DDBJ databases">
        <authorList>
            <consortium name="Wellcome Sanger Institute Data Sharing"/>
        </authorList>
    </citation>
    <scope>NUCLEOTIDE SEQUENCE [LARGE SCALE GENOMIC DNA]</scope>
</reference>
<keyword evidence="4" id="KW-0963">Cytoplasm</keyword>
<name>A0A672GU92_SALFA</name>
<dbReference type="GO" id="GO:0007288">
    <property type="term" value="P:sperm axoneme assembly"/>
    <property type="evidence" value="ECO:0007669"/>
    <property type="project" value="TreeGrafter"/>
</dbReference>
<keyword evidence="7" id="KW-0206">Cytoskeleton</keyword>
<organism evidence="10 11">
    <name type="scientific">Salarias fasciatus</name>
    <name type="common">Jewelled blenny</name>
    <name type="synonym">Blennius fasciatus</name>
    <dbReference type="NCBI Taxonomy" id="181472"/>
    <lineage>
        <taxon>Eukaryota</taxon>
        <taxon>Metazoa</taxon>
        <taxon>Chordata</taxon>
        <taxon>Craniata</taxon>
        <taxon>Vertebrata</taxon>
        <taxon>Euteleostomi</taxon>
        <taxon>Actinopterygii</taxon>
        <taxon>Neopterygii</taxon>
        <taxon>Teleostei</taxon>
        <taxon>Neoteleostei</taxon>
        <taxon>Acanthomorphata</taxon>
        <taxon>Ovalentaria</taxon>
        <taxon>Blenniimorphae</taxon>
        <taxon>Blenniiformes</taxon>
        <taxon>Blennioidei</taxon>
        <taxon>Blenniidae</taxon>
        <taxon>Salariinae</taxon>
        <taxon>Salarias</taxon>
    </lineage>
</organism>
<dbReference type="Proteomes" id="UP000472267">
    <property type="component" value="Chromosome 15"/>
</dbReference>
<accession>A0A672GU92</accession>
<dbReference type="InterPro" id="IPR021897">
    <property type="entry name" value="FAP206"/>
</dbReference>
<evidence type="ECO:0000256" key="9">
    <source>
        <dbReference type="ARBA" id="ARBA00045321"/>
    </source>
</evidence>
<evidence type="ECO:0000256" key="8">
    <source>
        <dbReference type="ARBA" id="ARBA00023273"/>
    </source>
</evidence>
<reference evidence="10" key="2">
    <citation type="submission" date="2025-08" db="UniProtKB">
        <authorList>
            <consortium name="Ensembl"/>
        </authorList>
    </citation>
    <scope>IDENTIFICATION</scope>
</reference>
<evidence type="ECO:0000256" key="7">
    <source>
        <dbReference type="ARBA" id="ARBA00023212"/>
    </source>
</evidence>
<dbReference type="GO" id="GO:0005930">
    <property type="term" value="C:axoneme"/>
    <property type="evidence" value="ECO:0007669"/>
    <property type="project" value="UniProtKB-SubCell"/>
</dbReference>
<evidence type="ECO:0000313" key="10">
    <source>
        <dbReference type="Ensembl" id="ENSSFAP00005014994.1"/>
    </source>
</evidence>
<evidence type="ECO:0000313" key="11">
    <source>
        <dbReference type="Proteomes" id="UP000472267"/>
    </source>
</evidence>